<gene>
    <name evidence="2" type="ORF">EAI_05745</name>
</gene>
<feature type="region of interest" description="Disordered" evidence="1">
    <location>
        <begin position="138"/>
        <end position="165"/>
    </location>
</feature>
<accession>E2BM45</accession>
<dbReference type="Proteomes" id="UP000008237">
    <property type="component" value="Unassembled WGS sequence"/>
</dbReference>
<reference evidence="2 3" key="1">
    <citation type="journal article" date="2010" name="Science">
        <title>Genomic comparison of the ants Camponotus floridanus and Harpegnathos saltator.</title>
        <authorList>
            <person name="Bonasio R."/>
            <person name="Zhang G."/>
            <person name="Ye C."/>
            <person name="Mutti N.S."/>
            <person name="Fang X."/>
            <person name="Qin N."/>
            <person name="Donahue G."/>
            <person name="Yang P."/>
            <person name="Li Q."/>
            <person name="Li C."/>
            <person name="Zhang P."/>
            <person name="Huang Z."/>
            <person name="Berger S.L."/>
            <person name="Reinberg D."/>
            <person name="Wang J."/>
            <person name="Liebig J."/>
        </authorList>
    </citation>
    <scope>NUCLEOTIDE SEQUENCE [LARGE SCALE GENOMIC DNA]</scope>
    <source>
        <strain evidence="2 3">R22 G/1</strain>
    </source>
</reference>
<evidence type="ECO:0000313" key="3">
    <source>
        <dbReference type="Proteomes" id="UP000008237"/>
    </source>
</evidence>
<dbReference type="AlphaFoldDB" id="E2BM45"/>
<evidence type="ECO:0000256" key="1">
    <source>
        <dbReference type="SAM" id="MobiDB-lite"/>
    </source>
</evidence>
<feature type="region of interest" description="Disordered" evidence="1">
    <location>
        <begin position="182"/>
        <end position="222"/>
    </location>
</feature>
<dbReference type="InParanoid" id="E2BM45"/>
<dbReference type="OrthoDB" id="6608749at2759"/>
<feature type="compositionally biased region" description="Polar residues" evidence="1">
    <location>
        <begin position="182"/>
        <end position="196"/>
    </location>
</feature>
<keyword evidence="3" id="KW-1185">Reference proteome</keyword>
<feature type="compositionally biased region" description="Low complexity" evidence="1">
    <location>
        <begin position="208"/>
        <end position="219"/>
    </location>
</feature>
<dbReference type="EMBL" id="GL449153">
    <property type="protein sequence ID" value="EFN83231.1"/>
    <property type="molecule type" value="Genomic_DNA"/>
</dbReference>
<evidence type="ECO:0000313" key="2">
    <source>
        <dbReference type="EMBL" id="EFN83231.1"/>
    </source>
</evidence>
<organism evidence="3">
    <name type="scientific">Harpegnathos saltator</name>
    <name type="common">Jerdon's jumping ant</name>
    <dbReference type="NCBI Taxonomy" id="610380"/>
    <lineage>
        <taxon>Eukaryota</taxon>
        <taxon>Metazoa</taxon>
        <taxon>Ecdysozoa</taxon>
        <taxon>Arthropoda</taxon>
        <taxon>Hexapoda</taxon>
        <taxon>Insecta</taxon>
        <taxon>Pterygota</taxon>
        <taxon>Neoptera</taxon>
        <taxon>Endopterygota</taxon>
        <taxon>Hymenoptera</taxon>
        <taxon>Apocrita</taxon>
        <taxon>Aculeata</taxon>
        <taxon>Formicoidea</taxon>
        <taxon>Formicidae</taxon>
        <taxon>Ponerinae</taxon>
        <taxon>Ponerini</taxon>
        <taxon>Harpegnathos</taxon>
    </lineage>
</organism>
<sequence>MSYPRLSTLGAAEGAFARDFANFAPSTRFSRGSEGIGEIRNRGIETKNVRNVVGTFHIGLFHQRLDFAAASGRASSQQNDETSGELARPGRRSAVGRGLSSLTMTRSKLSLLASYGALRYAHSQADYASSLEMFPRGSNMLRDHRKPKKPGKKHHARAWFHSGKKKDKHKEANLFAVIMSSGDSSSPVQATMSSTDFDVPDDAKLTNISPITTPSPTTSEKISKAADNETMLHTDVEAIEEATPIVQKTPPMPESAPKLERNGFDMDTRKTLDEHEEPDMCLIDCIYYTQQCCNCTIL</sequence>
<feature type="compositionally biased region" description="Basic residues" evidence="1">
    <location>
        <begin position="143"/>
        <end position="165"/>
    </location>
</feature>
<proteinExistence type="predicted"/>
<name>E2BM45_HARSA</name>
<protein>
    <submittedName>
        <fullName evidence="2">Uncharacterized protein</fullName>
    </submittedName>
</protein>
<feature type="region of interest" description="Disordered" evidence="1">
    <location>
        <begin position="71"/>
        <end position="97"/>
    </location>
</feature>